<dbReference type="AlphaFoldDB" id="A0A9L0REW5"/>
<reference evidence="1 2" key="1">
    <citation type="journal article" date="2009" name="Science">
        <title>Genome sequence, comparative analysis, and population genetics of the domestic horse.</title>
        <authorList>
            <consortium name="Broad Institute Genome Sequencing Platform"/>
            <consortium name="Broad Institute Whole Genome Assembly Team"/>
            <person name="Wade C.M."/>
            <person name="Giulotto E."/>
            <person name="Sigurdsson S."/>
            <person name="Zoli M."/>
            <person name="Gnerre S."/>
            <person name="Imsland F."/>
            <person name="Lear T.L."/>
            <person name="Adelson D.L."/>
            <person name="Bailey E."/>
            <person name="Bellone R.R."/>
            <person name="Bloecker H."/>
            <person name="Distl O."/>
            <person name="Edgar R.C."/>
            <person name="Garber M."/>
            <person name="Leeb T."/>
            <person name="Mauceli E."/>
            <person name="MacLeod J.N."/>
            <person name="Penedo M.C.T."/>
            <person name="Raison J.M."/>
            <person name="Sharpe T."/>
            <person name="Vogel J."/>
            <person name="Andersson L."/>
            <person name="Antczak D.F."/>
            <person name="Biagi T."/>
            <person name="Binns M.M."/>
            <person name="Chowdhary B.P."/>
            <person name="Coleman S.J."/>
            <person name="Della Valle G."/>
            <person name="Fryc S."/>
            <person name="Guerin G."/>
            <person name="Hasegawa T."/>
            <person name="Hill E.W."/>
            <person name="Jurka J."/>
            <person name="Kiialainen A."/>
            <person name="Lindgren G."/>
            <person name="Liu J."/>
            <person name="Magnani E."/>
            <person name="Mickelson J.R."/>
            <person name="Murray J."/>
            <person name="Nergadze S.G."/>
            <person name="Onofrio R."/>
            <person name="Pedroni S."/>
            <person name="Piras M.F."/>
            <person name="Raudsepp T."/>
            <person name="Rocchi M."/>
            <person name="Roeed K.H."/>
            <person name="Ryder O.A."/>
            <person name="Searle S."/>
            <person name="Skow L."/>
            <person name="Swinburne J.E."/>
            <person name="Syvaenen A.C."/>
            <person name="Tozaki T."/>
            <person name="Valberg S.J."/>
            <person name="Vaudin M."/>
            <person name="White J.R."/>
            <person name="Zody M.C."/>
            <person name="Lander E.S."/>
            <person name="Lindblad-Toh K."/>
        </authorList>
    </citation>
    <scope>NUCLEOTIDE SEQUENCE [LARGE SCALE GENOMIC DNA]</scope>
    <source>
        <strain evidence="1 2">Thoroughbred</strain>
    </source>
</reference>
<protein>
    <recommendedName>
        <fullName evidence="3">Reverse transcriptase domain-containing protein</fullName>
    </recommendedName>
</protein>
<dbReference type="InterPro" id="IPR043128">
    <property type="entry name" value="Rev_trsase/Diguanyl_cyclase"/>
</dbReference>
<reference evidence="1" key="2">
    <citation type="submission" date="2025-08" db="UniProtKB">
        <authorList>
            <consortium name="Ensembl"/>
        </authorList>
    </citation>
    <scope>IDENTIFICATION</scope>
    <source>
        <strain evidence="1">Thoroughbred</strain>
    </source>
</reference>
<dbReference type="InterPro" id="IPR043502">
    <property type="entry name" value="DNA/RNA_pol_sf"/>
</dbReference>
<evidence type="ECO:0000313" key="1">
    <source>
        <dbReference type="Ensembl" id="ENSECAP00000060195.1"/>
    </source>
</evidence>
<dbReference type="Ensembl" id="ENSECAT00000136985.1">
    <property type="protein sequence ID" value="ENSECAP00000060195.1"/>
    <property type="gene ID" value="ENSECAG00000058780.1"/>
</dbReference>
<proteinExistence type="predicted"/>
<dbReference type="SUPFAM" id="SSF56672">
    <property type="entry name" value="DNA/RNA polymerases"/>
    <property type="match status" value="1"/>
</dbReference>
<dbReference type="GeneTree" id="ENSGT01000000216185"/>
<name>A0A9L0REW5_HORSE</name>
<sequence length="159" mass="18016">MLLWTFRVVKEERRRGEGGGGENYATGIMPTRSSLCSAGKAITFIVLSQRYVNSPALRHNLVCRNLDCLSLTQYIILVHYTGDVMLIAPSGQEVETTFDLLIRHLHVRRWEINLTKIQGLSTSMKFLGTQWCEVCQDIPSKVEDKLLHLALPTTKKEAQ</sequence>
<dbReference type="Gene3D" id="3.30.70.270">
    <property type="match status" value="1"/>
</dbReference>
<keyword evidence="2" id="KW-1185">Reference proteome</keyword>
<dbReference type="Proteomes" id="UP000002281">
    <property type="component" value="Chromosome 28"/>
</dbReference>
<reference evidence="1" key="3">
    <citation type="submission" date="2025-09" db="UniProtKB">
        <authorList>
            <consortium name="Ensembl"/>
        </authorList>
    </citation>
    <scope>IDENTIFICATION</scope>
    <source>
        <strain evidence="1">Thoroughbred</strain>
    </source>
</reference>
<evidence type="ECO:0000313" key="2">
    <source>
        <dbReference type="Proteomes" id="UP000002281"/>
    </source>
</evidence>
<accession>A0A9L0REW5</accession>
<evidence type="ECO:0008006" key="3">
    <source>
        <dbReference type="Google" id="ProtNLM"/>
    </source>
</evidence>
<organism evidence="1 2">
    <name type="scientific">Equus caballus</name>
    <name type="common">Horse</name>
    <dbReference type="NCBI Taxonomy" id="9796"/>
    <lineage>
        <taxon>Eukaryota</taxon>
        <taxon>Metazoa</taxon>
        <taxon>Chordata</taxon>
        <taxon>Craniata</taxon>
        <taxon>Vertebrata</taxon>
        <taxon>Euteleostomi</taxon>
        <taxon>Mammalia</taxon>
        <taxon>Eutheria</taxon>
        <taxon>Laurasiatheria</taxon>
        <taxon>Perissodactyla</taxon>
        <taxon>Equidae</taxon>
        <taxon>Equus</taxon>
    </lineage>
</organism>